<dbReference type="AlphaFoldDB" id="A0A1I8A015"/>
<dbReference type="Proteomes" id="UP000095287">
    <property type="component" value="Unplaced"/>
</dbReference>
<keyword evidence="1" id="KW-1185">Reference proteome</keyword>
<protein>
    <submittedName>
        <fullName evidence="2">DUF4283 domain-containing protein</fullName>
    </submittedName>
</protein>
<organism evidence="1 2">
    <name type="scientific">Steinernema glaseri</name>
    <dbReference type="NCBI Taxonomy" id="37863"/>
    <lineage>
        <taxon>Eukaryota</taxon>
        <taxon>Metazoa</taxon>
        <taxon>Ecdysozoa</taxon>
        <taxon>Nematoda</taxon>
        <taxon>Chromadorea</taxon>
        <taxon>Rhabditida</taxon>
        <taxon>Tylenchina</taxon>
        <taxon>Panagrolaimomorpha</taxon>
        <taxon>Strongyloidoidea</taxon>
        <taxon>Steinernematidae</taxon>
        <taxon>Steinernema</taxon>
    </lineage>
</organism>
<reference evidence="2" key="1">
    <citation type="submission" date="2016-11" db="UniProtKB">
        <authorList>
            <consortium name="WormBaseParasite"/>
        </authorList>
    </citation>
    <scope>IDENTIFICATION</scope>
</reference>
<accession>A0A1I8A015</accession>
<dbReference type="WBParaSite" id="L893_g31515.t1">
    <property type="protein sequence ID" value="L893_g31515.t1"/>
    <property type="gene ID" value="L893_g31515"/>
</dbReference>
<evidence type="ECO:0000313" key="2">
    <source>
        <dbReference type="WBParaSite" id="L893_g31515.t1"/>
    </source>
</evidence>
<evidence type="ECO:0000313" key="1">
    <source>
        <dbReference type="Proteomes" id="UP000095287"/>
    </source>
</evidence>
<sequence>MTLPHRGTQNKRLEGKCGSSLVEIAILNPEAKDCCPSLGVGKVRMHPIGFSVKITAFDRWVLAMRPIKSDQGGSQTNGNLYNGSIQAYEGEIKAVGDDQSVYTKSLKAWLFTTRHSRCLVPDNSKKCINCGVSDCLLGSPRALCAGWAFVRQQRSGTR</sequence>
<proteinExistence type="predicted"/>
<name>A0A1I8A015_9BILA</name>